<dbReference type="PIRSF" id="PIRSF000350">
    <property type="entry name" value="Mercury_reductase_MerA"/>
    <property type="match status" value="1"/>
</dbReference>
<dbReference type="GO" id="GO:0004148">
    <property type="term" value="F:dihydrolipoyl dehydrogenase (NADH) activity"/>
    <property type="evidence" value="ECO:0007669"/>
    <property type="project" value="UniProtKB-EC"/>
</dbReference>
<dbReference type="InterPro" id="IPR006258">
    <property type="entry name" value="Lipoamide_DH"/>
</dbReference>
<evidence type="ECO:0000256" key="9">
    <source>
        <dbReference type="ARBA" id="ARBA00023027"/>
    </source>
</evidence>
<dbReference type="PRINTS" id="PR00368">
    <property type="entry name" value="FADPNR"/>
</dbReference>
<dbReference type="InterPro" id="IPR036188">
    <property type="entry name" value="FAD/NAD-bd_sf"/>
</dbReference>
<evidence type="ECO:0000256" key="12">
    <source>
        <dbReference type="ARBA" id="ARBA00049187"/>
    </source>
</evidence>
<dbReference type="GO" id="GO:0005737">
    <property type="term" value="C:cytoplasm"/>
    <property type="evidence" value="ECO:0007669"/>
    <property type="project" value="UniProtKB-SubCell"/>
</dbReference>
<feature type="binding site" evidence="14">
    <location>
        <begin position="181"/>
        <end position="188"/>
    </location>
    <ligand>
        <name>NAD(+)</name>
        <dbReference type="ChEBI" id="CHEBI:57540"/>
    </ligand>
</feature>
<dbReference type="InterPro" id="IPR012999">
    <property type="entry name" value="Pyr_OxRdtase_I_AS"/>
</dbReference>
<dbReference type="Gene3D" id="3.50.50.60">
    <property type="entry name" value="FAD/NAD(P)-binding domain"/>
    <property type="match status" value="2"/>
</dbReference>
<keyword evidence="7 14" id="KW-0274">FAD</keyword>
<dbReference type="InterPro" id="IPR023753">
    <property type="entry name" value="FAD/NAD-binding_dom"/>
</dbReference>
<dbReference type="Pfam" id="PF07992">
    <property type="entry name" value="Pyr_redox_2"/>
    <property type="match status" value="1"/>
</dbReference>
<accession>A0A3S0XXS2</accession>
<dbReference type="GO" id="GO:0050660">
    <property type="term" value="F:flavin adenine dinucleotide binding"/>
    <property type="evidence" value="ECO:0007669"/>
    <property type="project" value="InterPro"/>
</dbReference>
<keyword evidence="8 16" id="KW-0560">Oxidoreductase</keyword>
<evidence type="ECO:0000256" key="11">
    <source>
        <dbReference type="ARBA" id="ARBA00023284"/>
    </source>
</evidence>
<evidence type="ECO:0000313" key="20">
    <source>
        <dbReference type="Proteomes" id="UP000287023"/>
    </source>
</evidence>
<dbReference type="SUPFAM" id="SSF51905">
    <property type="entry name" value="FAD/NAD(P)-binding domain"/>
    <property type="match status" value="1"/>
</dbReference>
<dbReference type="PANTHER" id="PTHR22912">
    <property type="entry name" value="DISULFIDE OXIDOREDUCTASE"/>
    <property type="match status" value="1"/>
</dbReference>
<evidence type="ECO:0000256" key="10">
    <source>
        <dbReference type="ARBA" id="ARBA00023157"/>
    </source>
</evidence>
<keyword evidence="6 16" id="KW-0285">Flavoprotein</keyword>
<dbReference type="Pfam" id="PF02852">
    <property type="entry name" value="Pyr_redox_dim"/>
    <property type="match status" value="1"/>
</dbReference>
<dbReference type="EC" id="1.8.1.4" evidence="3 16"/>
<dbReference type="SUPFAM" id="SSF55424">
    <property type="entry name" value="FAD/NAD-linked reductases, dimerisation (C-terminal) domain"/>
    <property type="match status" value="1"/>
</dbReference>
<feature type="binding site" evidence="14">
    <location>
        <position position="271"/>
    </location>
    <ligand>
        <name>NAD(+)</name>
        <dbReference type="ChEBI" id="CHEBI:57540"/>
    </ligand>
</feature>
<sequence length="466" mass="49566">MKVSEYQLVVVGAGPGGYVAAIRAAQLGFRVAIVEKAEFGGVCLNWGCIPTKTLLRSAEVLRTAQQGAAYGVLLDSPPRFDLETAVKRSRTVASQLNQGVRGLLKKNNVTSLCGHARLLGSGKLEVECGEERTLITAEHIILATGARPRMLPSLDLDDERVWTAREAMTPKSIPKTLAVIGAGAIGVEFASFFATLGSEVTLLESADRILPHEDDEISAKVKDLLCSQGLDVRSGINLQQAVPNTSGIEIHFDQAGKTCQVNAERVIVAVGIVGNVEDLGLENTRAQVEKGHLLVDQWSRTDEPGLYAIGDVAGPPWLAHKASHEGVACVERIAGLPDARALDPGAVPSCIYSHPQVASVGLTEAQARAQGFMVTVGRFLFSGNGKALSLGDTDGMIKTVFDESSGELLGAHMVGPDVTELIATYATARSLETTESELMHTIFPHPTLSEGLHESVLVAFDRTLHI</sequence>
<dbReference type="RefSeq" id="WP_127061038.1">
    <property type="nucleotide sequence ID" value="NZ_RZHF01000008.1"/>
</dbReference>
<dbReference type="InterPro" id="IPR004099">
    <property type="entry name" value="Pyr_nucl-diS_OxRdtase_dimer"/>
</dbReference>
<feature type="binding site" evidence="14">
    <location>
        <position position="311"/>
    </location>
    <ligand>
        <name>FAD</name>
        <dbReference type="ChEBI" id="CHEBI:57692"/>
    </ligand>
</feature>
<feature type="binding site" evidence="14">
    <location>
        <position position="204"/>
    </location>
    <ligand>
        <name>NAD(+)</name>
        <dbReference type="ChEBI" id="CHEBI:57540"/>
    </ligand>
</feature>
<feature type="domain" description="FAD/NAD(P)-binding" evidence="18">
    <location>
        <begin position="6"/>
        <end position="326"/>
    </location>
</feature>
<evidence type="ECO:0000256" key="6">
    <source>
        <dbReference type="ARBA" id="ARBA00022630"/>
    </source>
</evidence>
<comment type="cofactor">
    <cofactor evidence="14 16">
        <name>FAD</name>
        <dbReference type="ChEBI" id="CHEBI:57692"/>
    </cofactor>
    <text evidence="14 16">Binds 1 FAD per subunit.</text>
</comment>
<comment type="subcellular location">
    <subcellularLocation>
        <location evidence="1">Cytoplasm</location>
    </subcellularLocation>
</comment>
<dbReference type="EMBL" id="RZHF01000008">
    <property type="protein sequence ID" value="RUR32669.1"/>
    <property type="molecule type" value="Genomic_DNA"/>
</dbReference>
<evidence type="ECO:0000313" key="19">
    <source>
        <dbReference type="EMBL" id="RUR32669.1"/>
    </source>
</evidence>
<protein>
    <recommendedName>
        <fullName evidence="4 16">Dihydrolipoyl dehydrogenase</fullName>
        <ecNumber evidence="3 16">1.8.1.4</ecNumber>
    </recommendedName>
</protein>
<evidence type="ECO:0000256" key="14">
    <source>
        <dbReference type="PIRSR" id="PIRSR000350-3"/>
    </source>
</evidence>
<keyword evidence="5" id="KW-0963">Cytoplasm</keyword>
<evidence type="ECO:0000256" key="7">
    <source>
        <dbReference type="ARBA" id="ARBA00022827"/>
    </source>
</evidence>
<dbReference type="PANTHER" id="PTHR22912:SF217">
    <property type="entry name" value="DIHYDROLIPOYL DEHYDROGENASE"/>
    <property type="match status" value="1"/>
</dbReference>
<comment type="similarity">
    <text evidence="2 16">Belongs to the class-I pyridine nucleotide-disulfide oxidoreductase family.</text>
</comment>
<comment type="miscellaneous">
    <text evidence="16">The active site is a redox-active disulfide bond.</text>
</comment>
<dbReference type="InterPro" id="IPR050151">
    <property type="entry name" value="Class-I_Pyr_Nuc-Dis_Oxidored"/>
</dbReference>
<name>A0A3S0XXS2_9GAMM</name>
<evidence type="ECO:0000259" key="17">
    <source>
        <dbReference type="Pfam" id="PF02852"/>
    </source>
</evidence>
<keyword evidence="9 14" id="KW-0520">NAD</keyword>
<evidence type="ECO:0000256" key="4">
    <source>
        <dbReference type="ARBA" id="ARBA00016961"/>
    </source>
</evidence>
<keyword evidence="11 16" id="KW-0676">Redox-active center</keyword>
<evidence type="ECO:0000256" key="8">
    <source>
        <dbReference type="ARBA" id="ARBA00023002"/>
    </source>
</evidence>
<dbReference type="Gene3D" id="3.30.390.30">
    <property type="match status" value="1"/>
</dbReference>
<evidence type="ECO:0000256" key="16">
    <source>
        <dbReference type="RuleBase" id="RU003692"/>
    </source>
</evidence>
<evidence type="ECO:0000256" key="3">
    <source>
        <dbReference type="ARBA" id="ARBA00012608"/>
    </source>
</evidence>
<evidence type="ECO:0000256" key="1">
    <source>
        <dbReference type="ARBA" id="ARBA00004496"/>
    </source>
</evidence>
<keyword evidence="20" id="KW-1185">Reference proteome</keyword>
<dbReference type="Proteomes" id="UP000287023">
    <property type="component" value="Unassembled WGS sequence"/>
</dbReference>
<dbReference type="GO" id="GO:0006103">
    <property type="term" value="P:2-oxoglutarate metabolic process"/>
    <property type="evidence" value="ECO:0007669"/>
    <property type="project" value="TreeGrafter"/>
</dbReference>
<dbReference type="PROSITE" id="PS00076">
    <property type="entry name" value="PYRIDINE_REDOX_1"/>
    <property type="match status" value="1"/>
</dbReference>
<keyword evidence="14" id="KW-0547">Nucleotide-binding</keyword>
<evidence type="ECO:0000256" key="5">
    <source>
        <dbReference type="ARBA" id="ARBA00022490"/>
    </source>
</evidence>
<feature type="active site" description="Proton acceptor" evidence="13">
    <location>
        <position position="445"/>
    </location>
</feature>
<dbReference type="AlphaFoldDB" id="A0A3S0XXS2"/>
<keyword evidence="10" id="KW-1015">Disulfide bond</keyword>
<dbReference type="NCBIfam" id="TIGR01350">
    <property type="entry name" value="lipoamide_DH"/>
    <property type="match status" value="1"/>
</dbReference>
<evidence type="ECO:0000256" key="15">
    <source>
        <dbReference type="PIRSR" id="PIRSR000350-4"/>
    </source>
</evidence>
<evidence type="ECO:0000256" key="13">
    <source>
        <dbReference type="PIRSR" id="PIRSR000350-2"/>
    </source>
</evidence>
<dbReference type="OrthoDB" id="9800167at2"/>
<dbReference type="InterPro" id="IPR016156">
    <property type="entry name" value="FAD/NAD-linked_Rdtase_dimer_sf"/>
</dbReference>
<dbReference type="InterPro" id="IPR001100">
    <property type="entry name" value="Pyr_nuc-diS_OxRdtase"/>
</dbReference>
<evidence type="ECO:0000259" key="18">
    <source>
        <dbReference type="Pfam" id="PF07992"/>
    </source>
</evidence>
<feature type="disulfide bond" description="Redox-active" evidence="15">
    <location>
        <begin position="43"/>
        <end position="48"/>
    </location>
</feature>
<feature type="domain" description="Pyridine nucleotide-disulphide oxidoreductase dimerisation" evidence="17">
    <location>
        <begin position="347"/>
        <end position="455"/>
    </location>
</feature>
<organism evidence="19 20">
    <name type="scientific">Vreelandella nanhaiensis</name>
    <dbReference type="NCBI Taxonomy" id="1258546"/>
    <lineage>
        <taxon>Bacteria</taxon>
        <taxon>Pseudomonadati</taxon>
        <taxon>Pseudomonadota</taxon>
        <taxon>Gammaproteobacteria</taxon>
        <taxon>Oceanospirillales</taxon>
        <taxon>Halomonadaceae</taxon>
        <taxon>Vreelandella</taxon>
    </lineage>
</organism>
<evidence type="ECO:0000256" key="2">
    <source>
        <dbReference type="ARBA" id="ARBA00007532"/>
    </source>
</evidence>
<dbReference type="FunFam" id="3.30.390.30:FF:000001">
    <property type="entry name" value="Dihydrolipoyl dehydrogenase"/>
    <property type="match status" value="1"/>
</dbReference>
<feature type="binding site" evidence="14">
    <location>
        <position position="52"/>
    </location>
    <ligand>
        <name>FAD</name>
        <dbReference type="ChEBI" id="CHEBI:57692"/>
    </ligand>
</feature>
<dbReference type="PRINTS" id="PR00411">
    <property type="entry name" value="PNDRDTASEI"/>
</dbReference>
<gene>
    <name evidence="19" type="primary">lpdA</name>
    <name evidence="19" type="ORF">ELY38_07585</name>
</gene>
<comment type="catalytic activity">
    <reaction evidence="12 16">
        <text>N(6)-[(R)-dihydrolipoyl]-L-lysyl-[protein] + NAD(+) = N(6)-[(R)-lipoyl]-L-lysyl-[protein] + NADH + H(+)</text>
        <dbReference type="Rhea" id="RHEA:15045"/>
        <dbReference type="Rhea" id="RHEA-COMP:10474"/>
        <dbReference type="Rhea" id="RHEA-COMP:10475"/>
        <dbReference type="ChEBI" id="CHEBI:15378"/>
        <dbReference type="ChEBI" id="CHEBI:57540"/>
        <dbReference type="ChEBI" id="CHEBI:57945"/>
        <dbReference type="ChEBI" id="CHEBI:83099"/>
        <dbReference type="ChEBI" id="CHEBI:83100"/>
        <dbReference type="EC" id="1.8.1.4"/>
    </reaction>
</comment>
<proteinExistence type="inferred from homology"/>
<comment type="caution">
    <text evidence="19">The sequence shown here is derived from an EMBL/GenBank/DDBJ whole genome shotgun (WGS) entry which is preliminary data.</text>
</comment>
<reference evidence="19 20" key="1">
    <citation type="submission" date="2018-12" db="EMBL/GenBank/DDBJ databases">
        <title>three novel Halomonas strain isolated from plants.</title>
        <authorList>
            <person name="Sun C."/>
        </authorList>
    </citation>
    <scope>NUCLEOTIDE SEQUENCE [LARGE SCALE GENOMIC DNA]</scope>
    <source>
        <strain evidence="19 20">JCM 18142</strain>
    </source>
</reference>